<feature type="domain" description="C2H2-type" evidence="12">
    <location>
        <begin position="438"/>
        <end position="465"/>
    </location>
</feature>
<dbReference type="FunFam" id="3.30.160.60:FF:000702">
    <property type="entry name" value="Transcription factor E4F1 isoform 1"/>
    <property type="match status" value="1"/>
</dbReference>
<evidence type="ECO:0000256" key="5">
    <source>
        <dbReference type="ARBA" id="ARBA00022737"/>
    </source>
</evidence>
<dbReference type="FunFam" id="3.30.160.60:FF:000663">
    <property type="entry name" value="Zinc finger protein 45"/>
    <property type="match status" value="1"/>
</dbReference>
<evidence type="ECO:0000256" key="9">
    <source>
        <dbReference type="ARBA" id="ARBA00023242"/>
    </source>
</evidence>
<feature type="compositionally biased region" description="Polar residues" evidence="11">
    <location>
        <begin position="209"/>
        <end position="226"/>
    </location>
</feature>
<evidence type="ECO:0000259" key="12">
    <source>
        <dbReference type="PROSITE" id="PS50157"/>
    </source>
</evidence>
<feature type="region of interest" description="Disordered" evidence="11">
    <location>
        <begin position="109"/>
        <end position="143"/>
    </location>
</feature>
<dbReference type="GO" id="GO:0008270">
    <property type="term" value="F:zinc ion binding"/>
    <property type="evidence" value="ECO:0007669"/>
    <property type="project" value="UniProtKB-KW"/>
</dbReference>
<evidence type="ECO:0000256" key="4">
    <source>
        <dbReference type="ARBA" id="ARBA00022723"/>
    </source>
</evidence>
<evidence type="ECO:0000256" key="10">
    <source>
        <dbReference type="PROSITE-ProRule" id="PRU00042"/>
    </source>
</evidence>
<evidence type="ECO:0000256" key="3">
    <source>
        <dbReference type="ARBA" id="ARBA00006991"/>
    </source>
</evidence>
<dbReference type="SUPFAM" id="SSF57667">
    <property type="entry name" value="beta-beta-alpha zinc fingers"/>
    <property type="match status" value="4"/>
</dbReference>
<feature type="domain" description="C2H2-type" evidence="12">
    <location>
        <begin position="377"/>
        <end position="404"/>
    </location>
</feature>
<dbReference type="InterPro" id="IPR013087">
    <property type="entry name" value="Znf_C2H2_type"/>
</dbReference>
<dbReference type="GO" id="GO:0010468">
    <property type="term" value="P:regulation of gene expression"/>
    <property type="evidence" value="ECO:0007669"/>
    <property type="project" value="TreeGrafter"/>
</dbReference>
<dbReference type="Pfam" id="PF00096">
    <property type="entry name" value="zf-C2H2"/>
    <property type="match status" value="6"/>
</dbReference>
<comment type="similarity">
    <text evidence="3">Belongs to the krueppel C2H2-type zinc-finger protein family.</text>
</comment>
<accession>A0A9Q1H859</accession>
<dbReference type="EMBL" id="JAIZAY010000009">
    <property type="protein sequence ID" value="KAJ8036644.1"/>
    <property type="molecule type" value="Genomic_DNA"/>
</dbReference>
<dbReference type="PANTHER" id="PTHR16515">
    <property type="entry name" value="PR DOMAIN ZINC FINGER PROTEIN"/>
    <property type="match status" value="1"/>
</dbReference>
<evidence type="ECO:0000256" key="2">
    <source>
        <dbReference type="ARBA" id="ARBA00006673"/>
    </source>
</evidence>
<name>A0A9Q1H859_HOLLE</name>
<evidence type="ECO:0000256" key="1">
    <source>
        <dbReference type="ARBA" id="ARBA00004123"/>
    </source>
</evidence>
<keyword evidence="8" id="KW-0238">DNA-binding</keyword>
<feature type="domain" description="C2H2-type" evidence="12">
    <location>
        <begin position="321"/>
        <end position="348"/>
    </location>
</feature>
<dbReference type="FunFam" id="3.30.160.60:FF:000744">
    <property type="entry name" value="zinc finger E-box-binding homeobox 1"/>
    <property type="match status" value="1"/>
</dbReference>
<dbReference type="InterPro" id="IPR036236">
    <property type="entry name" value="Znf_C2H2_sf"/>
</dbReference>
<reference evidence="13" key="1">
    <citation type="submission" date="2021-10" db="EMBL/GenBank/DDBJ databases">
        <title>Tropical sea cucumber genome reveals ecological adaptation and Cuvierian tubules defense mechanism.</title>
        <authorList>
            <person name="Chen T."/>
        </authorList>
    </citation>
    <scope>NUCLEOTIDE SEQUENCE</scope>
    <source>
        <strain evidence="13">Nanhai2018</strain>
        <tissue evidence="13">Muscle</tissue>
    </source>
</reference>
<dbReference type="GO" id="GO:0005634">
    <property type="term" value="C:nucleus"/>
    <property type="evidence" value="ECO:0007669"/>
    <property type="project" value="UniProtKB-SubCell"/>
</dbReference>
<dbReference type="PANTHER" id="PTHR16515:SF66">
    <property type="entry name" value="C2H2-TYPE DOMAIN-CONTAINING PROTEIN"/>
    <property type="match status" value="1"/>
</dbReference>
<dbReference type="Pfam" id="PF17800">
    <property type="entry name" value="NPL"/>
    <property type="match status" value="1"/>
</dbReference>
<keyword evidence="6 10" id="KW-0863">Zinc-finger</keyword>
<protein>
    <recommendedName>
        <fullName evidence="12">C2H2-type domain-containing protein</fullName>
    </recommendedName>
</protein>
<evidence type="ECO:0000313" key="14">
    <source>
        <dbReference type="Proteomes" id="UP001152320"/>
    </source>
</evidence>
<keyword evidence="4" id="KW-0479">Metal-binding</keyword>
<dbReference type="InterPro" id="IPR041232">
    <property type="entry name" value="NPL"/>
</dbReference>
<feature type="domain" description="C2H2-type" evidence="12">
    <location>
        <begin position="293"/>
        <end position="320"/>
    </location>
</feature>
<feature type="region of interest" description="Disordered" evidence="11">
    <location>
        <begin position="193"/>
        <end position="252"/>
    </location>
</feature>
<keyword evidence="9" id="KW-0539">Nucleus</keyword>
<proteinExistence type="inferred from homology"/>
<dbReference type="FunFam" id="3.30.160.60:FF:000110">
    <property type="entry name" value="Zinc finger protein-like"/>
    <property type="match status" value="1"/>
</dbReference>
<evidence type="ECO:0000256" key="11">
    <source>
        <dbReference type="SAM" id="MobiDB-lite"/>
    </source>
</evidence>
<organism evidence="13 14">
    <name type="scientific">Holothuria leucospilota</name>
    <name type="common">Black long sea cucumber</name>
    <name type="synonym">Mertensiothuria leucospilota</name>
    <dbReference type="NCBI Taxonomy" id="206669"/>
    <lineage>
        <taxon>Eukaryota</taxon>
        <taxon>Metazoa</taxon>
        <taxon>Echinodermata</taxon>
        <taxon>Eleutherozoa</taxon>
        <taxon>Echinozoa</taxon>
        <taxon>Holothuroidea</taxon>
        <taxon>Aspidochirotacea</taxon>
        <taxon>Aspidochirotida</taxon>
        <taxon>Holothuriidae</taxon>
        <taxon>Holothuria</taxon>
    </lineage>
</organism>
<dbReference type="OrthoDB" id="8113227at2759"/>
<evidence type="ECO:0000256" key="7">
    <source>
        <dbReference type="ARBA" id="ARBA00022833"/>
    </source>
</evidence>
<dbReference type="Gene3D" id="2.60.120.340">
    <property type="entry name" value="Nucleoplasmin core domain"/>
    <property type="match status" value="1"/>
</dbReference>
<comment type="subcellular location">
    <subcellularLocation>
        <location evidence="1">Nucleus</location>
    </subcellularLocation>
</comment>
<dbReference type="Proteomes" id="UP001152320">
    <property type="component" value="Chromosome 9"/>
</dbReference>
<feature type="domain" description="C2H2-type" evidence="12">
    <location>
        <begin position="410"/>
        <end position="437"/>
    </location>
</feature>
<dbReference type="Gene3D" id="3.30.160.60">
    <property type="entry name" value="Classic Zinc Finger"/>
    <property type="match status" value="7"/>
</dbReference>
<dbReference type="InterPro" id="IPR050331">
    <property type="entry name" value="Zinc_finger"/>
</dbReference>
<evidence type="ECO:0000313" key="13">
    <source>
        <dbReference type="EMBL" id="KAJ8036644.1"/>
    </source>
</evidence>
<dbReference type="SMART" id="SM00355">
    <property type="entry name" value="ZnF_C2H2"/>
    <property type="match status" value="8"/>
</dbReference>
<feature type="compositionally biased region" description="Acidic residues" evidence="11">
    <location>
        <begin position="125"/>
        <end position="139"/>
    </location>
</feature>
<dbReference type="PROSITE" id="PS50157">
    <property type="entry name" value="ZINC_FINGER_C2H2_2"/>
    <property type="match status" value="7"/>
</dbReference>
<comment type="caution">
    <text evidence="13">The sequence shown here is derived from an EMBL/GenBank/DDBJ whole genome shotgun (WGS) entry which is preliminary data.</text>
</comment>
<keyword evidence="7" id="KW-0862">Zinc</keyword>
<keyword evidence="14" id="KW-1185">Reference proteome</keyword>
<feature type="domain" description="C2H2-type" evidence="12">
    <location>
        <begin position="265"/>
        <end position="292"/>
    </location>
</feature>
<dbReference type="AlphaFoldDB" id="A0A9Q1H859"/>
<evidence type="ECO:0000256" key="6">
    <source>
        <dbReference type="ARBA" id="ARBA00022771"/>
    </source>
</evidence>
<dbReference type="GO" id="GO:0003677">
    <property type="term" value="F:DNA binding"/>
    <property type="evidence" value="ECO:0007669"/>
    <property type="project" value="UniProtKB-KW"/>
</dbReference>
<sequence length="516" mass="57806">MLWGVKLNPGNVFTQTVDADIHLSMAALETREGYEKEFSGNAQVIVHTERGRFVVCTLKHGFILQQNLDMHIRAKETVTLSCEGKGVIYLTGHTLKDTNKHRRNTVTEAVHDSITSHPAAGKDDSDSEEDSREEEEEEDCWRAVFNPDIIATAVTIKQEPPDSDDDQQAGVVRNTEGIQPTDHNTSIVVHIGNTEKSGETLIDPVETGKGTQESQNNGRGQKANTDSLKRSSAPSKSSEKKKLQLKGKVTKENKKDSESFLGDFVPCATCGKTFQSKTALSRHQQSHSEDRPHKCSWCGKGFKVLSSLQAHHRVHTGEKPFECKVCYKAFGDIGSCRRHEKTHDPQTPFQCEYCGKGFAENSQLTRHIRIHTGEKPYPCGTCEKRFSDKGQLKRHERRHLKGQERAAYNGQCDVCGKVLQDASSLKRHSLLHTNEKPYTCQLCGKAFRERSTLRQHGRMHDRLDKDVISCVNCGKGFKNIQTFNDHTVKCNNSSLDQSVSLEIENVALNPVIKEEV</sequence>
<feature type="domain" description="C2H2-type" evidence="12">
    <location>
        <begin position="349"/>
        <end position="376"/>
    </location>
</feature>
<dbReference type="FunFam" id="3.30.160.60:FF:000358">
    <property type="entry name" value="zinc finger protein 24"/>
    <property type="match status" value="1"/>
</dbReference>
<comment type="similarity">
    <text evidence="2">Belongs to the histone deacetylase HD2 family.</text>
</comment>
<gene>
    <name evidence="13" type="ORF">HOLleu_20682</name>
</gene>
<keyword evidence="5" id="KW-0677">Repeat</keyword>
<dbReference type="PROSITE" id="PS00028">
    <property type="entry name" value="ZINC_FINGER_C2H2_1"/>
    <property type="match status" value="7"/>
</dbReference>
<evidence type="ECO:0000256" key="8">
    <source>
        <dbReference type="ARBA" id="ARBA00023125"/>
    </source>
</evidence>
<dbReference type="FunFam" id="3.30.160.60:FF:000902">
    <property type="entry name" value="Zinc finger protein 445"/>
    <property type="match status" value="1"/>
</dbReference>